<dbReference type="AlphaFoldDB" id="A0AAD3E2H1"/>
<feature type="compositionally biased region" description="Polar residues" evidence="1">
    <location>
        <begin position="896"/>
        <end position="907"/>
    </location>
</feature>
<accession>A0AAD3E2H1</accession>
<gene>
    <name evidence="2" type="ORF">Agub_g13481</name>
</gene>
<feature type="compositionally biased region" description="Acidic residues" evidence="1">
    <location>
        <begin position="157"/>
        <end position="173"/>
    </location>
</feature>
<dbReference type="Proteomes" id="UP001054857">
    <property type="component" value="Unassembled WGS sequence"/>
</dbReference>
<feature type="compositionally biased region" description="Gly residues" evidence="1">
    <location>
        <begin position="224"/>
        <end position="236"/>
    </location>
</feature>
<keyword evidence="3" id="KW-1185">Reference proteome</keyword>
<feature type="region of interest" description="Disordered" evidence="1">
    <location>
        <begin position="56"/>
        <end position="120"/>
    </location>
</feature>
<feature type="region of interest" description="Disordered" evidence="1">
    <location>
        <begin position="506"/>
        <end position="541"/>
    </location>
</feature>
<feature type="compositionally biased region" description="Low complexity" evidence="1">
    <location>
        <begin position="183"/>
        <end position="205"/>
    </location>
</feature>
<feature type="compositionally biased region" description="Polar residues" evidence="1">
    <location>
        <begin position="611"/>
        <end position="624"/>
    </location>
</feature>
<feature type="region of interest" description="Disordered" evidence="1">
    <location>
        <begin position="934"/>
        <end position="954"/>
    </location>
</feature>
<feature type="compositionally biased region" description="Basic and acidic residues" evidence="1">
    <location>
        <begin position="210"/>
        <end position="221"/>
    </location>
</feature>
<proteinExistence type="predicted"/>
<name>A0AAD3E2H1_9CHLO</name>
<evidence type="ECO:0000313" key="3">
    <source>
        <dbReference type="Proteomes" id="UP001054857"/>
    </source>
</evidence>
<comment type="caution">
    <text evidence="2">The sequence shown here is derived from an EMBL/GenBank/DDBJ whole genome shotgun (WGS) entry which is preliminary data.</text>
</comment>
<feature type="compositionally biased region" description="Low complexity" evidence="1">
    <location>
        <begin position="57"/>
        <end position="79"/>
    </location>
</feature>
<feature type="compositionally biased region" description="Low complexity" evidence="1">
    <location>
        <begin position="1039"/>
        <end position="1057"/>
    </location>
</feature>
<feature type="region of interest" description="Disordered" evidence="1">
    <location>
        <begin position="1124"/>
        <end position="1156"/>
    </location>
</feature>
<organism evidence="2 3">
    <name type="scientific">Astrephomene gubernaculifera</name>
    <dbReference type="NCBI Taxonomy" id="47775"/>
    <lineage>
        <taxon>Eukaryota</taxon>
        <taxon>Viridiplantae</taxon>
        <taxon>Chlorophyta</taxon>
        <taxon>core chlorophytes</taxon>
        <taxon>Chlorophyceae</taxon>
        <taxon>CS clade</taxon>
        <taxon>Chlamydomonadales</taxon>
        <taxon>Astrephomenaceae</taxon>
        <taxon>Astrephomene</taxon>
    </lineage>
</organism>
<feature type="compositionally biased region" description="Low complexity" evidence="1">
    <location>
        <begin position="521"/>
        <end position="541"/>
    </location>
</feature>
<dbReference type="EMBL" id="BMAR01000046">
    <property type="protein sequence ID" value="GFR51128.1"/>
    <property type="molecule type" value="Genomic_DNA"/>
</dbReference>
<evidence type="ECO:0000256" key="1">
    <source>
        <dbReference type="SAM" id="MobiDB-lite"/>
    </source>
</evidence>
<feature type="compositionally biased region" description="Polar residues" evidence="1">
    <location>
        <begin position="804"/>
        <end position="814"/>
    </location>
</feature>
<feature type="compositionally biased region" description="Low complexity" evidence="1">
    <location>
        <begin position="1124"/>
        <end position="1139"/>
    </location>
</feature>
<feature type="region of interest" description="Disordered" evidence="1">
    <location>
        <begin position="290"/>
        <end position="336"/>
    </location>
</feature>
<feature type="region of interest" description="Disordered" evidence="1">
    <location>
        <begin position="16"/>
        <end position="36"/>
    </location>
</feature>
<protein>
    <submittedName>
        <fullName evidence="2">Uncharacterized protein</fullName>
    </submittedName>
</protein>
<feature type="region of interest" description="Disordered" evidence="1">
    <location>
        <begin position="135"/>
        <end position="255"/>
    </location>
</feature>
<sequence length="1197" mass="123354">MPTVDSYYDMLAANEKRLEEGRNTQRQAVDSPRSMQLREQYLRQAVNLGLIPAKFYSPPATAAQSPRPSTAAAATTASPRSRRVTGPSASAVRHSPSHGRGRSNTYGGGGHNGSDDLSPDGMARELVRADLTTRSSAVFTDRRQQQRLSGRARDQDGSMDDGDDDDHDVQEEEQEKRVRFLDSRASGRQAANGSSSGSSSNSGSSDSEEYGIRRGVPERLHGRSMGGFDGRGGGGSPASRRRRGESEGGVRGLDVPSPAFLRRWRANKQKEDPGGHVVRFLLHTSEEIRSGGDEDDEAAAVEEQQGAVPLSGRPSSGGGVGWANSPKANASTASGGGWAANNPQLNGYPLQCSGGSSARRCGDAVAADPCDTDCGCGGGGGGCAGWVSGGCGSGTWADGGIAGDAKVCWSDPRHDTANGGWSSCGGATSSNGPSGDDGAAAAYRCRSSFGSAAQHPQQPAIIRPAYDTPRTAYDQVYDTPRMSYNPSPLSGRRQVVLSEAGATAAASARMRNVSVSVSPRQQQEQHQQQQQHVLQSQPPYPEPQLQRQLLLQQLQKQQQQQQQQLLLSQLQEQQQQSLQSPSPPQQPGGLVIYRTVGTQTPVPLSLGGSPMQLNHPGSQPTSVGGASAAATRGPLPVPYPPHPNAPTAAPQNHIGGVGSPAMVPHQHHQMYDSSVREFGLSYSGPSGDAPLPYAGCAAVPSYSHACVGTSSSPQLLAGGGSSSSTEAGPGATAAALAANGAAAWVPYENPSLGNSPYLGTARSHGGAVPVAPNVFATSYHEGSHGNCRTVSYDDSIPVHDDVRFQTSYDPYGNTSPPPPYGSRVPPSHSVNSDSSFFAAMQQQQQQQYEQYDSSAGSSLIGCGESQTWQQRASSGIDVAADPSPPQTLRLSMHQTLSTSSTSTNGIAPTTRPGVIAPSPPTSLSGVSNAIAHVTRPHHSQRSSNSSTSTNAPTTKAHYSHGVVVRQSSCAPEASSSNCETSNAVFSRGAGAAAAEGNIAVDANAGADADDVDDLDSRMSALVEATVSLGGSWVIEDGRPSPSLPSTSSPSAAALRATNRPAGGAPAVNGWEERFAGFGGPAGAVRGWLRDGAGGVGGCDAGGSNEEVPGGGCQWSAAAPREAQWAEAAGGDGGAAAASVPLPPPPPHESVWPSSSPSAAAAAAAGDISLRDQQAAVVREMQVLLHRLADIRGQLGGG</sequence>
<feature type="region of interest" description="Disordered" evidence="1">
    <location>
        <begin position="804"/>
        <end position="832"/>
    </location>
</feature>
<feature type="region of interest" description="Disordered" evidence="1">
    <location>
        <begin position="601"/>
        <end position="634"/>
    </location>
</feature>
<feature type="region of interest" description="Disordered" evidence="1">
    <location>
        <begin position="896"/>
        <end position="920"/>
    </location>
</feature>
<evidence type="ECO:0000313" key="2">
    <source>
        <dbReference type="EMBL" id="GFR51128.1"/>
    </source>
</evidence>
<feature type="region of interest" description="Disordered" evidence="1">
    <location>
        <begin position="1037"/>
        <end position="1066"/>
    </location>
</feature>
<reference evidence="2 3" key="1">
    <citation type="journal article" date="2021" name="Sci. Rep.">
        <title>Genome sequencing of the multicellular alga Astrephomene provides insights into convergent evolution of germ-soma differentiation.</title>
        <authorList>
            <person name="Yamashita S."/>
            <person name="Yamamoto K."/>
            <person name="Matsuzaki R."/>
            <person name="Suzuki S."/>
            <person name="Yamaguchi H."/>
            <person name="Hirooka S."/>
            <person name="Minakuchi Y."/>
            <person name="Miyagishima S."/>
            <person name="Kawachi M."/>
            <person name="Toyoda A."/>
            <person name="Nozaki H."/>
        </authorList>
    </citation>
    <scope>NUCLEOTIDE SEQUENCE [LARGE SCALE GENOMIC DNA]</scope>
    <source>
        <strain evidence="2 3">NIES-4017</strain>
    </source>
</reference>